<proteinExistence type="predicted"/>
<protein>
    <submittedName>
        <fullName evidence="1">Uncharacterized protein</fullName>
    </submittedName>
</protein>
<evidence type="ECO:0000313" key="2">
    <source>
        <dbReference type="Proteomes" id="UP000191691"/>
    </source>
</evidence>
<accession>A0A1V6Y741</accession>
<gene>
    <name evidence="1" type="ORF">PENNAL_c0033G07961</name>
</gene>
<comment type="caution">
    <text evidence="1">The sequence shown here is derived from an EMBL/GenBank/DDBJ whole genome shotgun (WGS) entry which is preliminary data.</text>
</comment>
<dbReference type="EMBL" id="MOOB01000033">
    <property type="protein sequence ID" value="OQE83237.1"/>
    <property type="molecule type" value="Genomic_DNA"/>
</dbReference>
<dbReference type="AlphaFoldDB" id="A0A1V6Y741"/>
<name>A0A1V6Y741_PENNA</name>
<evidence type="ECO:0000313" key="1">
    <source>
        <dbReference type="EMBL" id="OQE83237.1"/>
    </source>
</evidence>
<sequence length="88" mass="9805">MSVQSRASYDWHARIYDVRKGQTTVDVLAHPVMSMHEWVSAHDELRAAYIVHAARHFANLARYGPGSQPALGEPCATGRRLKFGTDAI</sequence>
<organism evidence="1 2">
    <name type="scientific">Penicillium nalgiovense</name>
    <dbReference type="NCBI Taxonomy" id="60175"/>
    <lineage>
        <taxon>Eukaryota</taxon>
        <taxon>Fungi</taxon>
        <taxon>Dikarya</taxon>
        <taxon>Ascomycota</taxon>
        <taxon>Pezizomycotina</taxon>
        <taxon>Eurotiomycetes</taxon>
        <taxon>Eurotiomycetidae</taxon>
        <taxon>Eurotiales</taxon>
        <taxon>Aspergillaceae</taxon>
        <taxon>Penicillium</taxon>
    </lineage>
</organism>
<reference evidence="2" key="1">
    <citation type="journal article" date="2017" name="Nat. Microbiol.">
        <title>Global analysis of biosynthetic gene clusters reveals vast potential of secondary metabolite production in Penicillium species.</title>
        <authorList>
            <person name="Nielsen J.C."/>
            <person name="Grijseels S."/>
            <person name="Prigent S."/>
            <person name="Ji B."/>
            <person name="Dainat J."/>
            <person name="Nielsen K.F."/>
            <person name="Frisvad J.C."/>
            <person name="Workman M."/>
            <person name="Nielsen J."/>
        </authorList>
    </citation>
    <scope>NUCLEOTIDE SEQUENCE [LARGE SCALE GENOMIC DNA]</scope>
    <source>
        <strain evidence="2">IBT 13039</strain>
    </source>
</reference>
<keyword evidence="2" id="KW-1185">Reference proteome</keyword>
<dbReference type="Proteomes" id="UP000191691">
    <property type="component" value="Unassembled WGS sequence"/>
</dbReference>